<keyword evidence="1" id="KW-0812">Transmembrane</keyword>
<dbReference type="Gene3D" id="1.20.144.10">
    <property type="entry name" value="Phosphatidic acid phosphatase type 2/haloperoxidase"/>
    <property type="match status" value="2"/>
</dbReference>
<dbReference type="STRING" id="525904.Tter_0407"/>
<dbReference type="EMBL" id="CP001825">
    <property type="protein sequence ID" value="ACZ41329.1"/>
    <property type="molecule type" value="Genomic_DNA"/>
</dbReference>
<feature type="domain" description="Phosphatidic acid phosphatase type 2/haloperoxidase" evidence="2">
    <location>
        <begin position="122"/>
        <end position="232"/>
    </location>
</feature>
<evidence type="ECO:0000313" key="4">
    <source>
        <dbReference type="Proteomes" id="UP000000323"/>
    </source>
</evidence>
<dbReference type="eggNOG" id="COG0671">
    <property type="taxonomic scope" value="Bacteria"/>
</dbReference>
<accession>D1CEH3</accession>
<name>D1CEH3_THET1</name>
<evidence type="ECO:0000256" key="1">
    <source>
        <dbReference type="SAM" id="Phobius"/>
    </source>
</evidence>
<dbReference type="PANTHER" id="PTHR14969">
    <property type="entry name" value="SPHINGOSINE-1-PHOSPHATE PHOSPHOHYDROLASE"/>
    <property type="match status" value="1"/>
</dbReference>
<dbReference type="InterPro" id="IPR036938">
    <property type="entry name" value="PAP2/HPO_sf"/>
</dbReference>
<dbReference type="InterPro" id="IPR000326">
    <property type="entry name" value="PAP2/HPO"/>
</dbReference>
<organism evidence="3 4">
    <name type="scientific">Thermobaculum terrenum (strain ATCC BAA-798 / CCMEE 7001 / YNP1)</name>
    <dbReference type="NCBI Taxonomy" id="525904"/>
    <lineage>
        <taxon>Bacteria</taxon>
        <taxon>Bacillati</taxon>
        <taxon>Chloroflexota</taxon>
        <taxon>Chloroflexia</taxon>
        <taxon>Candidatus Thermobaculales</taxon>
        <taxon>Candidatus Thermobaculaceae</taxon>
        <taxon>Thermobaculum</taxon>
    </lineage>
</organism>
<sequence>MQDRVDRDFTREEQPLAVGDEHLSELEERIGAAPARISILLLGFVGSLMLILLMAIIARDIFPEQSISLDRTIYLYLRNHASSFPGPLFVLGTYLGSFIVIGPLTAAICALLFLKGYRRTPTFLVVSAVGGILVNQVFKDYVTRPRPSWPGIHQIGDYSFPSGHAMNSVVFYIALASIIWVLFGKLYGTISFIIAIFLALFIGTSRIYFGYHYFTDVIGGYITGLLWVVIAATATQGGSHIIRQRRANKSKI</sequence>
<keyword evidence="4" id="KW-1185">Reference proteome</keyword>
<keyword evidence="1" id="KW-1133">Transmembrane helix</keyword>
<dbReference type="Proteomes" id="UP000000323">
    <property type="component" value="Chromosome 1"/>
</dbReference>
<feature type="transmembrane region" description="Helical" evidence="1">
    <location>
        <begin position="121"/>
        <end position="138"/>
    </location>
</feature>
<feature type="transmembrane region" description="Helical" evidence="1">
    <location>
        <begin position="165"/>
        <end position="183"/>
    </location>
</feature>
<reference evidence="4" key="1">
    <citation type="journal article" date="2010" name="Stand. Genomic Sci.">
        <title>Complete genome sequence of 'Thermobaculum terrenum' type strain (YNP1).</title>
        <authorList>
            <person name="Kiss H."/>
            <person name="Cleland D."/>
            <person name="Lapidus A."/>
            <person name="Lucas S."/>
            <person name="Glavina Del Rio T."/>
            <person name="Nolan M."/>
            <person name="Tice H."/>
            <person name="Han C."/>
            <person name="Goodwin L."/>
            <person name="Pitluck S."/>
            <person name="Liolios K."/>
            <person name="Ivanova N."/>
            <person name="Mavromatis K."/>
            <person name="Ovchinnikova G."/>
            <person name="Pati A."/>
            <person name="Chen A."/>
            <person name="Palaniappan K."/>
            <person name="Land M."/>
            <person name="Hauser L."/>
            <person name="Chang Y."/>
            <person name="Jeffries C."/>
            <person name="Lu M."/>
            <person name="Brettin T."/>
            <person name="Detter J."/>
            <person name="Goker M."/>
            <person name="Tindall B."/>
            <person name="Beck B."/>
            <person name="McDermott T."/>
            <person name="Woyke T."/>
            <person name="Bristow J."/>
            <person name="Eisen J."/>
            <person name="Markowitz V."/>
            <person name="Hugenholtz P."/>
            <person name="Kyrpides N."/>
            <person name="Klenk H."/>
            <person name="Cheng J."/>
        </authorList>
    </citation>
    <scope>NUCLEOTIDE SEQUENCE [LARGE SCALE GENOMIC DNA]</scope>
    <source>
        <strain evidence="4">ATCC BAA-798 / YNP1</strain>
    </source>
</reference>
<dbReference type="AlphaFoldDB" id="D1CEH3"/>
<dbReference type="CDD" id="cd03392">
    <property type="entry name" value="PAP2_like_2"/>
    <property type="match status" value="1"/>
</dbReference>
<feature type="transmembrane region" description="Helical" evidence="1">
    <location>
        <begin position="39"/>
        <end position="58"/>
    </location>
</feature>
<dbReference type="OrthoDB" id="9780918at2"/>
<evidence type="ECO:0000313" key="3">
    <source>
        <dbReference type="EMBL" id="ACZ41329.1"/>
    </source>
</evidence>
<dbReference type="RefSeq" id="WP_012874364.1">
    <property type="nucleotide sequence ID" value="NC_013525.1"/>
</dbReference>
<dbReference type="Pfam" id="PF01569">
    <property type="entry name" value="PAP2"/>
    <property type="match status" value="1"/>
</dbReference>
<evidence type="ECO:0000259" key="2">
    <source>
        <dbReference type="SMART" id="SM00014"/>
    </source>
</evidence>
<dbReference type="HOGENOM" id="CLU_072573_3_0_0"/>
<protein>
    <submittedName>
        <fullName evidence="3">Phosphoesterase PA-phosphatase related protein</fullName>
    </submittedName>
</protein>
<dbReference type="PANTHER" id="PTHR14969:SF13">
    <property type="entry name" value="AT30094P"/>
    <property type="match status" value="1"/>
</dbReference>
<feature type="transmembrane region" description="Helical" evidence="1">
    <location>
        <begin position="190"/>
        <end position="209"/>
    </location>
</feature>
<dbReference type="SUPFAM" id="SSF48317">
    <property type="entry name" value="Acid phosphatase/Vanadium-dependent haloperoxidase"/>
    <property type="match status" value="1"/>
</dbReference>
<feature type="transmembrane region" description="Helical" evidence="1">
    <location>
        <begin position="88"/>
        <end position="114"/>
    </location>
</feature>
<feature type="transmembrane region" description="Helical" evidence="1">
    <location>
        <begin position="221"/>
        <end position="242"/>
    </location>
</feature>
<proteinExistence type="predicted"/>
<keyword evidence="1" id="KW-0472">Membrane</keyword>
<gene>
    <name evidence="3" type="ordered locus">Tter_0407</name>
</gene>
<dbReference type="SMART" id="SM00014">
    <property type="entry name" value="acidPPc"/>
    <property type="match status" value="1"/>
</dbReference>
<dbReference type="KEGG" id="ttr:Tter_0407"/>